<evidence type="ECO:0000256" key="6">
    <source>
        <dbReference type="ARBA" id="ARBA00023239"/>
    </source>
</evidence>
<comment type="pathway">
    <text evidence="9">Porphyrin-containing compound metabolism; protoheme biosynthesis; protoheme from protoporphyrin-IX: step 1/1.</text>
</comment>
<proteinExistence type="inferred from homology"/>
<dbReference type="HAMAP" id="MF_00323">
    <property type="entry name" value="Ferrochelatase"/>
    <property type="match status" value="1"/>
</dbReference>
<evidence type="ECO:0000256" key="3">
    <source>
        <dbReference type="ARBA" id="ARBA00022723"/>
    </source>
</evidence>
<comment type="function">
    <text evidence="9">Catalyzes the ferrous insertion into protoporphyrin IX.</text>
</comment>
<dbReference type="GO" id="GO:0004325">
    <property type="term" value="F:ferrochelatase activity"/>
    <property type="evidence" value="ECO:0007669"/>
    <property type="project" value="UniProtKB-UniRule"/>
</dbReference>
<dbReference type="AlphaFoldDB" id="A0A2U2AK28"/>
<keyword evidence="4 9" id="KW-0408">Iron</keyword>
<dbReference type="GO" id="GO:0005737">
    <property type="term" value="C:cytoplasm"/>
    <property type="evidence" value="ECO:0007669"/>
    <property type="project" value="UniProtKB-SubCell"/>
</dbReference>
<keyword evidence="2 9" id="KW-0963">Cytoplasm</keyword>
<evidence type="ECO:0000313" key="11">
    <source>
        <dbReference type="EMBL" id="PWD83119.1"/>
    </source>
</evidence>
<evidence type="ECO:0000256" key="1">
    <source>
        <dbReference type="ARBA" id="ARBA00007718"/>
    </source>
</evidence>
<dbReference type="RefSeq" id="WP_109236333.1">
    <property type="nucleotide sequence ID" value="NZ_BMXZ01000002.1"/>
</dbReference>
<keyword evidence="3 9" id="KW-0479">Metal-binding</keyword>
<gene>
    <name evidence="9" type="primary">hemH</name>
    <name evidence="11" type="ORF">DC082_06800</name>
</gene>
<dbReference type="CDD" id="cd03411">
    <property type="entry name" value="Ferrochelatase_N"/>
    <property type="match status" value="1"/>
</dbReference>
<keyword evidence="12" id="KW-1185">Reference proteome</keyword>
<evidence type="ECO:0000256" key="7">
    <source>
        <dbReference type="ARBA" id="ARBA00023244"/>
    </source>
</evidence>
<dbReference type="InterPro" id="IPR001015">
    <property type="entry name" value="Ferrochelatase"/>
</dbReference>
<dbReference type="PANTHER" id="PTHR11108:SF1">
    <property type="entry name" value="FERROCHELATASE, MITOCHONDRIAL"/>
    <property type="match status" value="1"/>
</dbReference>
<feature type="binding site" evidence="9">
    <location>
        <position position="191"/>
    </location>
    <ligand>
        <name>Fe(2+)</name>
        <dbReference type="ChEBI" id="CHEBI:29033"/>
    </ligand>
</feature>
<dbReference type="SUPFAM" id="SSF53800">
    <property type="entry name" value="Chelatase"/>
    <property type="match status" value="1"/>
</dbReference>
<dbReference type="CDD" id="cd00419">
    <property type="entry name" value="Ferrochelatase_C"/>
    <property type="match status" value="1"/>
</dbReference>
<dbReference type="EMBL" id="QEWR01000003">
    <property type="protein sequence ID" value="PWD83119.1"/>
    <property type="molecule type" value="Genomic_DNA"/>
</dbReference>
<comment type="similarity">
    <text evidence="1 9 10">Belongs to the ferrochelatase family.</text>
</comment>
<evidence type="ECO:0000256" key="10">
    <source>
        <dbReference type="RuleBase" id="RU004185"/>
    </source>
</evidence>
<keyword evidence="5 9" id="KW-0350">Heme biosynthesis</keyword>
<keyword evidence="7 9" id="KW-0627">Porphyrin biosynthesis</keyword>
<dbReference type="NCBIfam" id="TIGR00109">
    <property type="entry name" value="hemH"/>
    <property type="match status" value="1"/>
</dbReference>
<comment type="caution">
    <text evidence="11">The sequence shown here is derived from an EMBL/GenBank/DDBJ whole genome shotgun (WGS) entry which is preliminary data.</text>
</comment>
<comment type="catalytic activity">
    <reaction evidence="9">
        <text>heme b + 2 H(+) = protoporphyrin IX + Fe(2+)</text>
        <dbReference type="Rhea" id="RHEA:22584"/>
        <dbReference type="ChEBI" id="CHEBI:15378"/>
        <dbReference type="ChEBI" id="CHEBI:29033"/>
        <dbReference type="ChEBI" id="CHEBI:57306"/>
        <dbReference type="ChEBI" id="CHEBI:60344"/>
        <dbReference type="EC" id="4.98.1.1"/>
    </reaction>
</comment>
<dbReference type="Pfam" id="PF00762">
    <property type="entry name" value="Ferrochelatase"/>
    <property type="match status" value="1"/>
</dbReference>
<evidence type="ECO:0000256" key="9">
    <source>
        <dbReference type="HAMAP-Rule" id="MF_00323"/>
    </source>
</evidence>
<sequence>MKKIGVVLTNLGTPDAPTKEALKVYLEEFLKDPRVIEEPKWKWYPILYGIILNTRPQKSAEKYLEVWDNGSPLLNITKAQAEKLTELLPDNYQVEIAMRYGNPSIESAIKKLIADKVDEIVIFPLYPQYSAATTASVMDKVGEVLKELRYFPALRVLGAYYQNPLYIDACVERIRESTKDLELDKYVFSYHGMPLQTYLEGDPYFDQCLETTRLIAERMGEPLERFETVFQSRFGRAEWLQPYAAQFFEEAPGNAITKIAVFCPGFSADCLETLEEMAMENYELFMESGGEAYTFVPCINSDDLHIEMMKDEVLK</sequence>
<comment type="catalytic activity">
    <reaction evidence="8">
        <text>Fe-coproporphyrin III + 2 H(+) = coproporphyrin III + Fe(2+)</text>
        <dbReference type="Rhea" id="RHEA:49572"/>
        <dbReference type="ChEBI" id="CHEBI:15378"/>
        <dbReference type="ChEBI" id="CHEBI:29033"/>
        <dbReference type="ChEBI" id="CHEBI:68438"/>
        <dbReference type="ChEBI" id="CHEBI:131725"/>
        <dbReference type="EC" id="4.99.1.9"/>
    </reaction>
    <physiologicalReaction direction="right-to-left" evidence="8">
        <dbReference type="Rhea" id="RHEA:49574"/>
    </physiologicalReaction>
</comment>
<evidence type="ECO:0000256" key="5">
    <source>
        <dbReference type="ARBA" id="ARBA00023133"/>
    </source>
</evidence>
<evidence type="ECO:0000256" key="4">
    <source>
        <dbReference type="ARBA" id="ARBA00023004"/>
    </source>
</evidence>
<organism evidence="11 12">
    <name type="scientific">Ignatzschineria indica</name>
    <dbReference type="NCBI Taxonomy" id="472583"/>
    <lineage>
        <taxon>Bacteria</taxon>
        <taxon>Pseudomonadati</taxon>
        <taxon>Pseudomonadota</taxon>
        <taxon>Gammaproteobacteria</taxon>
        <taxon>Cardiobacteriales</taxon>
        <taxon>Ignatzschineriaceae</taxon>
        <taxon>Ignatzschineria</taxon>
    </lineage>
</organism>
<dbReference type="FunFam" id="3.40.50.1400:FF:000002">
    <property type="entry name" value="Ferrochelatase"/>
    <property type="match status" value="1"/>
</dbReference>
<name>A0A2U2AK28_9GAMM</name>
<dbReference type="Gene3D" id="3.40.50.1400">
    <property type="match status" value="2"/>
</dbReference>
<evidence type="ECO:0000256" key="8">
    <source>
        <dbReference type="ARBA" id="ARBA00024536"/>
    </source>
</evidence>
<feature type="binding site" evidence="9">
    <location>
        <position position="272"/>
    </location>
    <ligand>
        <name>Fe(2+)</name>
        <dbReference type="ChEBI" id="CHEBI:29033"/>
    </ligand>
</feature>
<comment type="subcellular location">
    <subcellularLocation>
        <location evidence="9">Cytoplasm</location>
    </subcellularLocation>
</comment>
<dbReference type="GO" id="GO:0046872">
    <property type="term" value="F:metal ion binding"/>
    <property type="evidence" value="ECO:0007669"/>
    <property type="project" value="UniProtKB-KW"/>
</dbReference>
<dbReference type="Proteomes" id="UP000244948">
    <property type="component" value="Unassembled WGS sequence"/>
</dbReference>
<dbReference type="InterPro" id="IPR033644">
    <property type="entry name" value="Ferrochelatase_C"/>
</dbReference>
<dbReference type="InterPro" id="IPR033659">
    <property type="entry name" value="Ferrochelatase_N"/>
</dbReference>
<evidence type="ECO:0000256" key="2">
    <source>
        <dbReference type="ARBA" id="ARBA00022490"/>
    </source>
</evidence>
<evidence type="ECO:0000313" key="12">
    <source>
        <dbReference type="Proteomes" id="UP000244948"/>
    </source>
</evidence>
<reference evidence="11 12" key="1">
    <citation type="journal article" date="2018" name="Genome Announc.">
        <title>Ignatzschineria cameli sp. nov., isolated from necrotic foot tissue of dromedaries (Camelus dromedarius) and associated maggots (Wohlfahrtia species) in Dubai.</title>
        <authorList>
            <person name="Tsang C.C."/>
            <person name="Tang J.Y."/>
            <person name="Fong J.Y."/>
            <person name="Kinne J."/>
            <person name="Lee H.H."/>
            <person name="Joseph M."/>
            <person name="Jose S."/>
            <person name="Schuster R.K."/>
            <person name="Tang Y."/>
            <person name="Sivakumar S."/>
            <person name="Chen J.H."/>
            <person name="Teng J.L."/>
            <person name="Lau S.K."/>
            <person name="Wernery U."/>
            <person name="Woo P.C."/>
        </authorList>
    </citation>
    <scope>NUCLEOTIDE SEQUENCE [LARGE SCALE GENOMIC DNA]</scope>
    <source>
        <strain evidence="11 12">KCTC 22643</strain>
    </source>
</reference>
<protein>
    <recommendedName>
        <fullName evidence="9">Ferrochelatase</fullName>
        <ecNumber evidence="9">4.98.1.1</ecNumber>
    </recommendedName>
    <alternativeName>
        <fullName evidence="9">Heme synthase</fullName>
    </alternativeName>
    <alternativeName>
        <fullName evidence="9">Protoheme ferro-lyase</fullName>
    </alternativeName>
</protein>
<dbReference type="PANTHER" id="PTHR11108">
    <property type="entry name" value="FERROCHELATASE"/>
    <property type="match status" value="1"/>
</dbReference>
<dbReference type="GO" id="GO:0006783">
    <property type="term" value="P:heme biosynthetic process"/>
    <property type="evidence" value="ECO:0007669"/>
    <property type="project" value="UniProtKB-UniRule"/>
</dbReference>
<keyword evidence="6 9" id="KW-0456">Lyase</keyword>
<dbReference type="UniPathway" id="UPA00252">
    <property type="reaction ID" value="UER00325"/>
</dbReference>
<dbReference type="EC" id="4.98.1.1" evidence="9"/>
<accession>A0A2U2AK28</accession>